<comment type="caution">
    <text evidence="1">The sequence shown here is derived from an EMBL/GenBank/DDBJ whole genome shotgun (WGS) entry which is preliminary data.</text>
</comment>
<dbReference type="Proteomes" id="UP000729402">
    <property type="component" value="Unassembled WGS sequence"/>
</dbReference>
<reference evidence="1" key="2">
    <citation type="submission" date="2021-02" db="EMBL/GenBank/DDBJ databases">
        <authorList>
            <person name="Kimball J.A."/>
            <person name="Haas M.W."/>
            <person name="Macchietto M."/>
            <person name="Kono T."/>
            <person name="Duquette J."/>
            <person name="Shao M."/>
        </authorList>
    </citation>
    <scope>NUCLEOTIDE SEQUENCE</scope>
    <source>
        <tissue evidence="1">Fresh leaf tissue</tissue>
    </source>
</reference>
<organism evidence="1 2">
    <name type="scientific">Zizania palustris</name>
    <name type="common">Northern wild rice</name>
    <dbReference type="NCBI Taxonomy" id="103762"/>
    <lineage>
        <taxon>Eukaryota</taxon>
        <taxon>Viridiplantae</taxon>
        <taxon>Streptophyta</taxon>
        <taxon>Embryophyta</taxon>
        <taxon>Tracheophyta</taxon>
        <taxon>Spermatophyta</taxon>
        <taxon>Magnoliopsida</taxon>
        <taxon>Liliopsida</taxon>
        <taxon>Poales</taxon>
        <taxon>Poaceae</taxon>
        <taxon>BOP clade</taxon>
        <taxon>Oryzoideae</taxon>
        <taxon>Oryzeae</taxon>
        <taxon>Zizaniinae</taxon>
        <taxon>Zizania</taxon>
    </lineage>
</organism>
<gene>
    <name evidence="1" type="ORF">GUJ93_ZPchr0002g24550</name>
</gene>
<name>A0A8J5RQ54_ZIZPA</name>
<dbReference type="EMBL" id="JAAALK010000287">
    <property type="protein sequence ID" value="KAG8058421.1"/>
    <property type="molecule type" value="Genomic_DNA"/>
</dbReference>
<protein>
    <submittedName>
        <fullName evidence="1">Uncharacterized protein</fullName>
    </submittedName>
</protein>
<reference evidence="1" key="1">
    <citation type="journal article" date="2021" name="bioRxiv">
        <title>Whole Genome Assembly and Annotation of Northern Wild Rice, Zizania palustris L., Supports a Whole Genome Duplication in the Zizania Genus.</title>
        <authorList>
            <person name="Haas M."/>
            <person name="Kono T."/>
            <person name="Macchietto M."/>
            <person name="Millas R."/>
            <person name="McGilp L."/>
            <person name="Shao M."/>
            <person name="Duquette J."/>
            <person name="Hirsch C.N."/>
            <person name="Kimball J."/>
        </authorList>
    </citation>
    <scope>NUCLEOTIDE SEQUENCE</scope>
    <source>
        <tissue evidence="1">Fresh leaf tissue</tissue>
    </source>
</reference>
<keyword evidence="2" id="KW-1185">Reference proteome</keyword>
<proteinExistence type="predicted"/>
<sequence>MLVILFARLEDCTIGEDHMVRPDECRVPVEEDPLNKVVELTMLVIAANPPIQKINEDGKGYYTWEPRIAWSRLPSKSLTPYENFSSARLKERIFWEFFTYMNFPP</sequence>
<evidence type="ECO:0000313" key="1">
    <source>
        <dbReference type="EMBL" id="KAG8058421.1"/>
    </source>
</evidence>
<accession>A0A8J5RQ54</accession>
<dbReference type="AlphaFoldDB" id="A0A8J5RQ54"/>
<evidence type="ECO:0000313" key="2">
    <source>
        <dbReference type="Proteomes" id="UP000729402"/>
    </source>
</evidence>